<dbReference type="Proteomes" id="UP000032025">
    <property type="component" value="Unassembled WGS sequence"/>
</dbReference>
<comment type="caution">
    <text evidence="1">The sequence shown here is derived from an EMBL/GenBank/DDBJ whole genome shotgun (WGS) entry which is preliminary data.</text>
</comment>
<dbReference type="SUPFAM" id="SSF160519">
    <property type="entry name" value="BB2672-like"/>
    <property type="match status" value="1"/>
</dbReference>
<dbReference type="RefSeq" id="WP_007405532.1">
    <property type="nucleotide sequence ID" value="NZ_BBJS01000061.1"/>
</dbReference>
<protein>
    <submittedName>
        <fullName evidence="1">DNA, contig: SP661</fullName>
    </submittedName>
</protein>
<dbReference type="Pfam" id="PF06684">
    <property type="entry name" value="AA_synth"/>
    <property type="match status" value="1"/>
</dbReference>
<keyword evidence="2" id="KW-1185">Reference proteome</keyword>
<dbReference type="InterPro" id="IPR035936">
    <property type="entry name" value="BB2672"/>
</dbReference>
<evidence type="ECO:0000313" key="2">
    <source>
        <dbReference type="Proteomes" id="UP000032025"/>
    </source>
</evidence>
<dbReference type="Gene3D" id="3.30.1330.110">
    <property type="entry name" value="BB2672"/>
    <property type="match status" value="1"/>
</dbReference>
<reference evidence="1 2" key="1">
    <citation type="submission" date="2014-08" db="EMBL/GenBank/DDBJ databases">
        <title>Whole genome shotgun sequence of Sphingomonas paucimobilis NBRC 13935.</title>
        <authorList>
            <person name="Hosoyama A."/>
            <person name="Hashimoto M."/>
            <person name="Hosoyama Y."/>
            <person name="Noguchi M."/>
            <person name="Uohara A."/>
            <person name="Ohji S."/>
            <person name="Katano-Makiyama Y."/>
            <person name="Ichikawa N."/>
            <person name="Kimura A."/>
            <person name="Yamazoe A."/>
            <person name="Fujita N."/>
        </authorList>
    </citation>
    <scope>NUCLEOTIDE SEQUENCE [LARGE SCALE GENOMIC DNA]</scope>
    <source>
        <strain evidence="1 2">NBRC 13935</strain>
    </source>
</reference>
<name>A0A0C9NHA8_SPHPI</name>
<sequence length="202" mass="21171">MSAKPENFHGLHIRKWYVFEEETLAIESGSLADGEPVFKIVVAAAIANPHAGSFTSDFSEVIAKSAALGEEFGRRIVAALAGRKAASYGKAAIVGVNGEYEHGNAFLTTDFANPIRRAVGGAESWVPSTGKAGGPGTEIDIPLAHKDALYVRSHYDTVSVSFGDAPLANEVVVAMAVATRGRLHPRLGGLTADQAVGKDGLR</sequence>
<dbReference type="AlphaFoldDB" id="A0A0C9NHA8"/>
<organism evidence="1 2">
    <name type="scientific">Sphingomonas paucimobilis NBRC 13935</name>
    <dbReference type="NCBI Taxonomy" id="1219050"/>
    <lineage>
        <taxon>Bacteria</taxon>
        <taxon>Pseudomonadati</taxon>
        <taxon>Pseudomonadota</taxon>
        <taxon>Alphaproteobacteria</taxon>
        <taxon>Sphingomonadales</taxon>
        <taxon>Sphingomonadaceae</taxon>
        <taxon>Sphingomonas</taxon>
    </lineage>
</organism>
<dbReference type="GeneID" id="78527713"/>
<accession>A0A0C9NHA8</accession>
<proteinExistence type="predicted"/>
<gene>
    <name evidence="1" type="ORF">SP6_61_00560</name>
</gene>
<dbReference type="EMBL" id="BBJS01000061">
    <property type="protein sequence ID" value="GAN15607.1"/>
    <property type="molecule type" value="Genomic_DNA"/>
</dbReference>
<dbReference type="InterPro" id="IPR009569">
    <property type="entry name" value="AA_synth_put"/>
</dbReference>
<evidence type="ECO:0000313" key="1">
    <source>
        <dbReference type="EMBL" id="GAN15607.1"/>
    </source>
</evidence>